<dbReference type="HAMAP" id="MF_01571">
    <property type="entry name" value="Pro_tRNA_synth_type3"/>
    <property type="match status" value="1"/>
</dbReference>
<dbReference type="FunFam" id="3.30.930.10:FF:000023">
    <property type="entry name" value="Proline--tRNA ligase"/>
    <property type="match status" value="1"/>
</dbReference>
<evidence type="ECO:0000313" key="14">
    <source>
        <dbReference type="Proteomes" id="UP000319267"/>
    </source>
</evidence>
<dbReference type="EMBL" id="FXTQ01000003">
    <property type="protein sequence ID" value="SMO72613.1"/>
    <property type="molecule type" value="Genomic_DNA"/>
</dbReference>
<dbReference type="NCBIfam" id="TIGR00408">
    <property type="entry name" value="proS_fam_I"/>
    <property type="match status" value="1"/>
</dbReference>
<dbReference type="Gene3D" id="3.30.110.30">
    <property type="entry name" value="C-terminal domain of ProRS"/>
    <property type="match status" value="1"/>
</dbReference>
<dbReference type="Gene3D" id="3.40.50.800">
    <property type="entry name" value="Anticodon-binding domain"/>
    <property type="match status" value="1"/>
</dbReference>
<dbReference type="InterPro" id="IPR004499">
    <property type="entry name" value="Pro-tRNA-ligase_IIa_arc-type"/>
</dbReference>
<dbReference type="AlphaFoldDB" id="A0A521DLL3"/>
<dbReference type="InterPro" id="IPR002314">
    <property type="entry name" value="aa-tRNA-synt_IIb"/>
</dbReference>
<comment type="domain">
    <text evidence="11">Consists of three domains: the N-terminal catalytic domain, the anticodon-binding domain and the C-terminal extension.</text>
</comment>
<feature type="domain" description="Aminoacyl-transfer RNA synthetases class-II family profile" evidence="12">
    <location>
        <begin position="27"/>
        <end position="295"/>
    </location>
</feature>
<dbReference type="PANTHER" id="PTHR43382:SF2">
    <property type="entry name" value="BIFUNCTIONAL GLUTAMATE_PROLINE--TRNA LIGASE"/>
    <property type="match status" value="1"/>
</dbReference>
<keyword evidence="3 11" id="KW-0963">Cytoplasm</keyword>
<keyword evidence="8 11" id="KW-0030">Aminoacyl-tRNA synthetase</keyword>
<evidence type="ECO:0000256" key="10">
    <source>
        <dbReference type="ARBA" id="ARBA00060806"/>
    </source>
</evidence>
<dbReference type="GO" id="GO:0004827">
    <property type="term" value="F:proline-tRNA ligase activity"/>
    <property type="evidence" value="ECO:0007669"/>
    <property type="project" value="UniProtKB-UniRule"/>
</dbReference>
<protein>
    <recommendedName>
        <fullName evidence="11">Proline--tRNA ligase</fullName>
        <ecNumber evidence="11">6.1.1.15</ecNumber>
    </recommendedName>
    <alternativeName>
        <fullName evidence="11">Prolyl-tRNA synthetase</fullName>
        <shortName evidence="11">ProRS</shortName>
    </alternativeName>
</protein>
<dbReference type="Pfam" id="PF09180">
    <property type="entry name" value="ProRS-C_1"/>
    <property type="match status" value="1"/>
</dbReference>
<accession>A0A521DLL3</accession>
<dbReference type="GO" id="GO:0005737">
    <property type="term" value="C:cytoplasm"/>
    <property type="evidence" value="ECO:0007669"/>
    <property type="project" value="UniProtKB-SubCell"/>
</dbReference>
<dbReference type="CDD" id="cd00862">
    <property type="entry name" value="ProRS_anticodon_zinc"/>
    <property type="match status" value="1"/>
</dbReference>
<dbReference type="InterPro" id="IPR033721">
    <property type="entry name" value="ProRS_core_arch_euk"/>
</dbReference>
<evidence type="ECO:0000313" key="13">
    <source>
        <dbReference type="EMBL" id="SMO72613.1"/>
    </source>
</evidence>
<evidence type="ECO:0000256" key="7">
    <source>
        <dbReference type="ARBA" id="ARBA00022917"/>
    </source>
</evidence>
<keyword evidence="6 11" id="KW-0067">ATP-binding</keyword>
<proteinExistence type="inferred from homology"/>
<keyword evidence="5 11" id="KW-0547">Nucleotide-binding</keyword>
<evidence type="ECO:0000256" key="1">
    <source>
        <dbReference type="ARBA" id="ARBA00004496"/>
    </source>
</evidence>
<keyword evidence="14" id="KW-1185">Reference proteome</keyword>
<organism evidence="13 14">
    <name type="scientific">Flavobacterium nitrogenifigens</name>
    <dbReference type="NCBI Taxonomy" id="1617283"/>
    <lineage>
        <taxon>Bacteria</taxon>
        <taxon>Pseudomonadati</taxon>
        <taxon>Bacteroidota</taxon>
        <taxon>Flavobacteriia</taxon>
        <taxon>Flavobacteriales</taxon>
        <taxon>Flavobacteriaceae</taxon>
        <taxon>Flavobacterium</taxon>
    </lineage>
</organism>
<comment type="subcellular location">
    <subcellularLocation>
        <location evidence="1 11">Cytoplasm</location>
    </subcellularLocation>
</comment>
<dbReference type="InterPro" id="IPR017449">
    <property type="entry name" value="Pro-tRNA_synth_II"/>
</dbReference>
<dbReference type="GO" id="GO:0017101">
    <property type="term" value="C:aminoacyl-tRNA synthetase multienzyme complex"/>
    <property type="evidence" value="ECO:0007669"/>
    <property type="project" value="TreeGrafter"/>
</dbReference>
<dbReference type="InterPro" id="IPR016061">
    <property type="entry name" value="Pro-tRNA_ligase_II_C"/>
</dbReference>
<dbReference type="GO" id="GO:0006433">
    <property type="term" value="P:prolyl-tRNA aminoacylation"/>
    <property type="evidence" value="ECO:0007669"/>
    <property type="project" value="UniProtKB-UniRule"/>
</dbReference>
<evidence type="ECO:0000259" key="12">
    <source>
        <dbReference type="PROSITE" id="PS50862"/>
    </source>
</evidence>
<evidence type="ECO:0000256" key="9">
    <source>
        <dbReference type="ARBA" id="ARBA00047671"/>
    </source>
</evidence>
<comment type="function">
    <text evidence="11">Catalyzes the attachment of proline to tRNA(Pro) in a two-step reaction: proline is first activated by ATP to form Pro-AMP and then transferred to the acceptor end of tRNA(Pro).</text>
</comment>
<evidence type="ECO:0000256" key="8">
    <source>
        <dbReference type="ARBA" id="ARBA00023146"/>
    </source>
</evidence>
<dbReference type="SUPFAM" id="SSF64586">
    <property type="entry name" value="C-terminal domain of ProRS"/>
    <property type="match status" value="1"/>
</dbReference>
<keyword evidence="4 11" id="KW-0436">Ligase</keyword>
<evidence type="ECO:0000256" key="3">
    <source>
        <dbReference type="ARBA" id="ARBA00022490"/>
    </source>
</evidence>
<dbReference type="Gene3D" id="3.30.930.10">
    <property type="entry name" value="Bira Bifunctional Protein, Domain 2"/>
    <property type="match status" value="1"/>
</dbReference>
<dbReference type="SUPFAM" id="SSF52954">
    <property type="entry name" value="Class II aaRS ABD-related"/>
    <property type="match status" value="1"/>
</dbReference>
<dbReference type="SMART" id="SM00946">
    <property type="entry name" value="ProRS-C_1"/>
    <property type="match status" value="1"/>
</dbReference>
<gene>
    <name evidence="11" type="primary">proS</name>
    <name evidence="13" type="ORF">SAMN06265220_103162</name>
</gene>
<dbReference type="PROSITE" id="PS50862">
    <property type="entry name" value="AA_TRNA_LIGASE_II"/>
    <property type="match status" value="1"/>
</dbReference>
<comment type="subunit">
    <text evidence="2 11">Homodimer.</text>
</comment>
<evidence type="ECO:0000256" key="2">
    <source>
        <dbReference type="ARBA" id="ARBA00011738"/>
    </source>
</evidence>
<dbReference type="InterPro" id="IPR006195">
    <property type="entry name" value="aa-tRNA-synth_II"/>
</dbReference>
<dbReference type="InterPro" id="IPR036621">
    <property type="entry name" value="Anticodon-bd_dom_sf"/>
</dbReference>
<dbReference type="SUPFAM" id="SSF55681">
    <property type="entry name" value="Class II aaRS and biotin synthetases"/>
    <property type="match status" value="1"/>
</dbReference>
<evidence type="ECO:0000256" key="4">
    <source>
        <dbReference type="ARBA" id="ARBA00022598"/>
    </source>
</evidence>
<dbReference type="CDD" id="cd00778">
    <property type="entry name" value="ProRS_core_arch_euk"/>
    <property type="match status" value="1"/>
</dbReference>
<name>A0A521DLL3_9FLAO</name>
<reference evidence="13 14" key="1">
    <citation type="submission" date="2017-05" db="EMBL/GenBank/DDBJ databases">
        <authorList>
            <person name="Varghese N."/>
            <person name="Submissions S."/>
        </authorList>
    </citation>
    <scope>NUCLEOTIDE SEQUENCE [LARGE SCALE GENOMIC DNA]</scope>
    <source>
        <strain evidence="13 14">DSM 29982</strain>
    </source>
</reference>
<evidence type="ECO:0000256" key="11">
    <source>
        <dbReference type="HAMAP-Rule" id="MF_01571"/>
    </source>
</evidence>
<sequence length="492" mass="55925">MSKNLTTRSEDYSKWYNELVVKADLAENSGVRGCMVIKPYGYAIWEKMQAELDRMFKETGHQNAYFPLFVPKSMFEAEEKNAEGFAKECAVVTHYRLKNDEERPGKLMVDPNARLEEELIVRPTSEAIIWSTYKGWVQSYRDLPLLINQWANVVRWEMRTRLFLRTAEFLWQEGHTAHATKAEAIDESEKMMNVYADFAENFMAIPVVKGFKTETERFAGADETYCIEALMQDGKALQAGTSHFLGQNFAKAFDVKFANAEGKQEHVWGTSWGVSTRLMGALIMTHSDDQGLVLPPNLAPIQVVIVPIYKTDEQLAQITEAVKDLTAKLRKLKITVKFDDRTTQKPGFKFAEWELKGVPVRIAVGPKDLENGTFEVARRDNLTKEVVASEKIVEHVNDLLEQIQTDLFTKALDYRNTHITEVNSFEEFKEVLEGKGGFLSAHWDGTAETEEKIKELTKATIRCIPLDAIEEAGTCVFTGKPSSKRVLFAKAY</sequence>
<dbReference type="Pfam" id="PF03129">
    <property type="entry name" value="HGTP_anticodon"/>
    <property type="match status" value="1"/>
</dbReference>
<dbReference type="OrthoDB" id="9809052at2"/>
<dbReference type="InterPro" id="IPR004154">
    <property type="entry name" value="Anticodon-bd"/>
</dbReference>
<dbReference type="GO" id="GO:0005524">
    <property type="term" value="F:ATP binding"/>
    <property type="evidence" value="ECO:0007669"/>
    <property type="project" value="UniProtKB-UniRule"/>
</dbReference>
<dbReference type="Proteomes" id="UP000319267">
    <property type="component" value="Unassembled WGS sequence"/>
</dbReference>
<dbReference type="Pfam" id="PF00587">
    <property type="entry name" value="tRNA-synt_2b"/>
    <property type="match status" value="1"/>
</dbReference>
<comment type="similarity">
    <text evidence="10 11">Belongs to the class-II aminoacyl-tRNA synthetase family. ProS type 3 subfamily.</text>
</comment>
<dbReference type="RefSeq" id="WP_111378315.1">
    <property type="nucleotide sequence ID" value="NZ_CP043612.1"/>
</dbReference>
<evidence type="ECO:0000256" key="5">
    <source>
        <dbReference type="ARBA" id="ARBA00022741"/>
    </source>
</evidence>
<evidence type="ECO:0000256" key="6">
    <source>
        <dbReference type="ARBA" id="ARBA00022840"/>
    </source>
</evidence>
<dbReference type="FunFam" id="3.40.50.800:FF:000005">
    <property type="entry name" value="bifunctional glutamate/proline--tRNA ligase"/>
    <property type="match status" value="1"/>
</dbReference>
<dbReference type="InterPro" id="IPR045864">
    <property type="entry name" value="aa-tRNA-synth_II/BPL/LPL"/>
</dbReference>
<dbReference type="PANTHER" id="PTHR43382">
    <property type="entry name" value="PROLYL-TRNA SYNTHETASE"/>
    <property type="match status" value="1"/>
</dbReference>
<comment type="catalytic activity">
    <reaction evidence="9 11">
        <text>tRNA(Pro) + L-proline + ATP = L-prolyl-tRNA(Pro) + AMP + diphosphate</text>
        <dbReference type="Rhea" id="RHEA:14305"/>
        <dbReference type="Rhea" id="RHEA-COMP:9700"/>
        <dbReference type="Rhea" id="RHEA-COMP:9702"/>
        <dbReference type="ChEBI" id="CHEBI:30616"/>
        <dbReference type="ChEBI" id="CHEBI:33019"/>
        <dbReference type="ChEBI" id="CHEBI:60039"/>
        <dbReference type="ChEBI" id="CHEBI:78442"/>
        <dbReference type="ChEBI" id="CHEBI:78532"/>
        <dbReference type="ChEBI" id="CHEBI:456215"/>
        <dbReference type="EC" id="6.1.1.15"/>
    </reaction>
</comment>
<keyword evidence="7 11" id="KW-0648">Protein biosynthesis</keyword>
<dbReference type="EC" id="6.1.1.15" evidence="11"/>